<dbReference type="HOGENOM" id="CLU_818999_0_0_1"/>
<evidence type="ECO:0008006" key="4">
    <source>
        <dbReference type="Google" id="ProtNLM"/>
    </source>
</evidence>
<organism evidence="2 3">
    <name type="scientific">Fomitopsis schrenkii</name>
    <name type="common">Brown rot fungus</name>
    <dbReference type="NCBI Taxonomy" id="2126942"/>
    <lineage>
        <taxon>Eukaryota</taxon>
        <taxon>Fungi</taxon>
        <taxon>Dikarya</taxon>
        <taxon>Basidiomycota</taxon>
        <taxon>Agaricomycotina</taxon>
        <taxon>Agaricomycetes</taxon>
        <taxon>Polyporales</taxon>
        <taxon>Fomitopsis</taxon>
    </lineage>
</organism>
<proteinExistence type="predicted"/>
<dbReference type="Proteomes" id="UP000015241">
    <property type="component" value="Unassembled WGS sequence"/>
</dbReference>
<dbReference type="EMBL" id="KE504155">
    <property type="protein sequence ID" value="EPS99693.1"/>
    <property type="molecule type" value="Genomic_DNA"/>
</dbReference>
<feature type="region of interest" description="Disordered" evidence="1">
    <location>
        <begin position="314"/>
        <end position="339"/>
    </location>
</feature>
<dbReference type="InParanoid" id="S8E8R6"/>
<evidence type="ECO:0000256" key="1">
    <source>
        <dbReference type="SAM" id="MobiDB-lite"/>
    </source>
</evidence>
<reference evidence="2 3" key="1">
    <citation type="journal article" date="2012" name="Science">
        <title>The Paleozoic origin of enzymatic lignin decomposition reconstructed from 31 fungal genomes.</title>
        <authorList>
            <person name="Floudas D."/>
            <person name="Binder M."/>
            <person name="Riley R."/>
            <person name="Barry K."/>
            <person name="Blanchette R.A."/>
            <person name="Henrissat B."/>
            <person name="Martinez A.T."/>
            <person name="Otillar R."/>
            <person name="Spatafora J.W."/>
            <person name="Yadav J.S."/>
            <person name="Aerts A."/>
            <person name="Benoit I."/>
            <person name="Boyd A."/>
            <person name="Carlson A."/>
            <person name="Copeland A."/>
            <person name="Coutinho P.M."/>
            <person name="de Vries R.P."/>
            <person name="Ferreira P."/>
            <person name="Findley K."/>
            <person name="Foster B."/>
            <person name="Gaskell J."/>
            <person name="Glotzer D."/>
            <person name="Gorecki P."/>
            <person name="Heitman J."/>
            <person name="Hesse C."/>
            <person name="Hori C."/>
            <person name="Igarashi K."/>
            <person name="Jurgens J.A."/>
            <person name="Kallen N."/>
            <person name="Kersten P."/>
            <person name="Kohler A."/>
            <person name="Kuees U."/>
            <person name="Kumar T.K.A."/>
            <person name="Kuo A."/>
            <person name="LaButti K."/>
            <person name="Larrondo L.F."/>
            <person name="Lindquist E."/>
            <person name="Ling A."/>
            <person name="Lombard V."/>
            <person name="Lucas S."/>
            <person name="Lundell T."/>
            <person name="Martin R."/>
            <person name="McLaughlin D.J."/>
            <person name="Morgenstern I."/>
            <person name="Morin E."/>
            <person name="Murat C."/>
            <person name="Nagy L.G."/>
            <person name="Nolan M."/>
            <person name="Ohm R.A."/>
            <person name="Patyshakuliyeva A."/>
            <person name="Rokas A."/>
            <person name="Ruiz-Duenas F.J."/>
            <person name="Sabat G."/>
            <person name="Salamov A."/>
            <person name="Samejima M."/>
            <person name="Schmutz J."/>
            <person name="Slot J.C."/>
            <person name="St John F."/>
            <person name="Stenlid J."/>
            <person name="Sun H."/>
            <person name="Sun S."/>
            <person name="Syed K."/>
            <person name="Tsang A."/>
            <person name="Wiebenga A."/>
            <person name="Young D."/>
            <person name="Pisabarro A."/>
            <person name="Eastwood D.C."/>
            <person name="Martin F."/>
            <person name="Cullen D."/>
            <person name="Grigoriev I.V."/>
            <person name="Hibbett D.S."/>
        </authorList>
    </citation>
    <scope>NUCLEOTIDE SEQUENCE</scope>
    <source>
        <strain evidence="3">FP-58527</strain>
    </source>
</reference>
<feature type="region of interest" description="Disordered" evidence="1">
    <location>
        <begin position="140"/>
        <end position="159"/>
    </location>
</feature>
<dbReference type="AlphaFoldDB" id="S8E8R6"/>
<dbReference type="OrthoDB" id="2633292at2759"/>
<evidence type="ECO:0000313" key="2">
    <source>
        <dbReference type="EMBL" id="EPS99693.1"/>
    </source>
</evidence>
<name>S8E8R6_FOMSC</name>
<gene>
    <name evidence="2" type="ORF">FOMPIDRAFT_1016984</name>
</gene>
<evidence type="ECO:0000313" key="3">
    <source>
        <dbReference type="Proteomes" id="UP000015241"/>
    </source>
</evidence>
<sequence>MIQCDAGGYWTGKYSQSMPATLPLVQTLVRNSTLTTSRMMGVRQHLSHVIPGDPDERVCPACGRGFKTSQGMLSHLKQARTCRWYKNGKNRDLSGYSMPQIIRTAAQTNVAHQGSMQDVDTPDFDDIMEQHNLFELVPPAHDYDQHGASSSSSSSAGPSNLNLLAGRVVRMSEAVVEKWKAYFWEEPAEDEEDTTLPLVQTLVRNSTLTTSRMMGVRQHLSHVIPSDPDERVCPACGRGFKTSQGMLSHLKQARTCRWYKNGKNRDLSGYSMPQIIRTAAQTNVAHQGSMQDVDTPDFDDIMEQHNLFELVPPAHDYDQHGASSSSSSSAGPSNLNLVQ</sequence>
<keyword evidence="3" id="KW-1185">Reference proteome</keyword>
<feature type="compositionally biased region" description="Polar residues" evidence="1">
    <location>
        <begin position="330"/>
        <end position="339"/>
    </location>
</feature>
<accession>S8E8R6</accession>
<protein>
    <recommendedName>
        <fullName evidence="4">C2H2-type domain-containing protein</fullName>
    </recommendedName>
</protein>